<dbReference type="Pfam" id="PF11412">
    <property type="entry name" value="DsbD_N"/>
    <property type="match status" value="1"/>
</dbReference>
<evidence type="ECO:0000259" key="1">
    <source>
        <dbReference type="Pfam" id="PF11412"/>
    </source>
</evidence>
<dbReference type="OMA" id="NDWSLGY"/>
<evidence type="ECO:0000313" key="2">
    <source>
        <dbReference type="EMBL" id="SSZ40294.1"/>
    </source>
</evidence>
<accession>A0A336NGV0</accession>
<gene>
    <name evidence="2" type="ORF">NCTC12860_01442</name>
</gene>
<sequence length="293" mass="33042">MKKSHIFTNLQNIATFFYKKLLVTLSLTFIVLELLNIPVNAQKEQKLQLFATSWYESDGGRIRLAITEPSLSGIREGIIEIVLKPGWKTYWRNPGNSGMAPFFNFNQQVSYEIFYPTPQLFETENDWSLGYKDKVILPFNLSGSSKNLSGAFTLGLCNKICLPFTVNFDFSPSALKNKHLPASFLKNAQDSLPRMMQNALKISAEKNNSTLLIKIQNNNKTTPSSLFLDGGEMQIGAAKKVSDNAEYTLFSAPLYFAPEEINQKIFYTVSFKDYALSGTFIFHTQPTPLATPR</sequence>
<reference evidence="2 3" key="1">
    <citation type="submission" date="2018-06" db="EMBL/GenBank/DDBJ databases">
        <authorList>
            <consortium name="Pathogen Informatics"/>
            <person name="Doyle S."/>
        </authorList>
    </citation>
    <scope>NUCLEOTIDE SEQUENCE [LARGE SCALE GENOMIC DNA]</scope>
    <source>
        <strain evidence="2 3">NCTC12860</strain>
    </source>
</reference>
<proteinExistence type="predicted"/>
<dbReference type="RefSeq" id="WP_012754831.1">
    <property type="nucleotide sequence ID" value="NZ_CACVBG010000002.1"/>
</dbReference>
<feature type="domain" description="Thiol:disulfide interchange protein DsbD N-terminal" evidence="1">
    <location>
        <begin position="78"/>
        <end position="166"/>
    </location>
</feature>
<dbReference type="AlphaFoldDB" id="A0A336NGV0"/>
<dbReference type="InterPro" id="IPR028250">
    <property type="entry name" value="DsbDN"/>
</dbReference>
<organism evidence="2 3">
    <name type="scientific">Bartonella grahamii</name>
    <dbReference type="NCBI Taxonomy" id="33045"/>
    <lineage>
        <taxon>Bacteria</taxon>
        <taxon>Pseudomonadati</taxon>
        <taxon>Pseudomonadota</taxon>
        <taxon>Alphaproteobacteria</taxon>
        <taxon>Hyphomicrobiales</taxon>
        <taxon>Bartonellaceae</taxon>
        <taxon>Bartonella</taxon>
    </lineage>
</organism>
<name>A0A336NGV0_BARGR</name>
<evidence type="ECO:0000313" key="3">
    <source>
        <dbReference type="Proteomes" id="UP000253846"/>
    </source>
</evidence>
<dbReference type="EMBL" id="UFTD01000002">
    <property type="protein sequence ID" value="SSZ40294.1"/>
    <property type="molecule type" value="Genomic_DNA"/>
</dbReference>
<dbReference type="Proteomes" id="UP000253846">
    <property type="component" value="Unassembled WGS sequence"/>
</dbReference>
<protein>
    <submittedName>
        <fullName evidence="2">Uncharacterized protein predicted to be involved in C-type cytochrome biogenesis</fullName>
    </submittedName>
</protein>